<gene>
    <name evidence="4" type="primary">gno</name>
    <name evidence="4" type="ORF">SBA5_130023</name>
</gene>
<dbReference type="InterPro" id="IPR002347">
    <property type="entry name" value="SDR_fam"/>
</dbReference>
<dbReference type="EC" id="1.1.1.69" evidence="4"/>
<dbReference type="AlphaFoldDB" id="A0A2N9L4V3"/>
<dbReference type="InterPro" id="IPR020904">
    <property type="entry name" value="Sc_DH/Rdtase_CS"/>
</dbReference>
<dbReference type="PROSITE" id="PS00061">
    <property type="entry name" value="ADH_SHORT"/>
    <property type="match status" value="1"/>
</dbReference>
<dbReference type="PRINTS" id="PR00081">
    <property type="entry name" value="GDHRDH"/>
</dbReference>
<dbReference type="PRINTS" id="PR00080">
    <property type="entry name" value="SDRFAMILY"/>
</dbReference>
<evidence type="ECO:0000313" key="5">
    <source>
        <dbReference type="Proteomes" id="UP000239735"/>
    </source>
</evidence>
<dbReference type="InterPro" id="IPR036291">
    <property type="entry name" value="NAD(P)-bd_dom_sf"/>
</dbReference>
<proteinExistence type="inferred from homology"/>
<reference evidence="5" key="1">
    <citation type="submission" date="2018-02" db="EMBL/GenBank/DDBJ databases">
        <authorList>
            <person name="Hausmann B."/>
        </authorList>
    </citation>
    <scope>NUCLEOTIDE SEQUENCE [LARGE SCALE GENOMIC DNA]</scope>
    <source>
        <strain evidence="5">Peat soil MAG SbA5</strain>
    </source>
</reference>
<dbReference type="EMBL" id="OKRB01000035">
    <property type="protein sequence ID" value="SPE18084.1"/>
    <property type="molecule type" value="Genomic_DNA"/>
</dbReference>
<evidence type="ECO:0000256" key="1">
    <source>
        <dbReference type="ARBA" id="ARBA00006484"/>
    </source>
</evidence>
<evidence type="ECO:0000256" key="3">
    <source>
        <dbReference type="RuleBase" id="RU000363"/>
    </source>
</evidence>
<dbReference type="PANTHER" id="PTHR42760">
    <property type="entry name" value="SHORT-CHAIN DEHYDROGENASES/REDUCTASES FAMILY MEMBER"/>
    <property type="match status" value="1"/>
</dbReference>
<dbReference type="Pfam" id="PF00106">
    <property type="entry name" value="adh_short"/>
    <property type="match status" value="1"/>
</dbReference>
<comment type="similarity">
    <text evidence="1 3">Belongs to the short-chain dehydrogenases/reductases (SDR) family.</text>
</comment>
<dbReference type="Gene3D" id="3.40.50.720">
    <property type="entry name" value="NAD(P)-binding Rossmann-like Domain"/>
    <property type="match status" value="1"/>
</dbReference>
<dbReference type="PANTHER" id="PTHR42760:SF115">
    <property type="entry name" value="3-OXOACYL-[ACYL-CARRIER-PROTEIN] REDUCTASE FABG"/>
    <property type="match status" value="1"/>
</dbReference>
<evidence type="ECO:0000256" key="2">
    <source>
        <dbReference type="ARBA" id="ARBA00023002"/>
    </source>
</evidence>
<sequence>MKGLELFDLSGRVAVVIGGTSGLGREIALGYAGAGADVVASSRRQAQVDAVAKEIEALGRGTLRIASDVMNRASLERLHDAVIEKFGKVDILVNGAGITKKVATLEFDEADWLKIVETNLTGTMRTCQIFGRTMAKAGYGRIINIVSVTAFRGFYRVAPYAASKSAVASLTKTLAVELAELGVIVNAIAPGVFPSEMSKPLVIGTPRGEEILMRTPMHRFGEPREIVGPAIFLASRAAAFVTGEVLAVDGGYLASGVNC</sequence>
<name>A0A2N9L4V3_9BACT</name>
<dbReference type="GO" id="GO:0008874">
    <property type="term" value="F:gluconate 5-dehydrogenase activity"/>
    <property type="evidence" value="ECO:0007669"/>
    <property type="project" value="UniProtKB-EC"/>
</dbReference>
<accession>A0A2N9L4V3</accession>
<organism evidence="4 5">
    <name type="scientific">Candidatus Sulfuritelmatomonas gaucii</name>
    <dbReference type="NCBI Taxonomy" id="2043161"/>
    <lineage>
        <taxon>Bacteria</taxon>
        <taxon>Pseudomonadati</taxon>
        <taxon>Acidobacteriota</taxon>
        <taxon>Terriglobia</taxon>
        <taxon>Terriglobales</taxon>
        <taxon>Acidobacteriaceae</taxon>
        <taxon>Candidatus Sulfuritelmatomonas</taxon>
    </lineage>
</organism>
<protein>
    <submittedName>
        <fullName evidence="4">Gluconate 5-dehydrogenase</fullName>
        <ecNumber evidence="4">1.1.1.69</ecNumber>
    </submittedName>
</protein>
<keyword evidence="2 4" id="KW-0560">Oxidoreductase</keyword>
<evidence type="ECO:0000313" key="4">
    <source>
        <dbReference type="EMBL" id="SPE18084.1"/>
    </source>
</evidence>
<dbReference type="SUPFAM" id="SSF51735">
    <property type="entry name" value="NAD(P)-binding Rossmann-fold domains"/>
    <property type="match status" value="1"/>
</dbReference>
<dbReference type="Proteomes" id="UP000239735">
    <property type="component" value="Unassembled WGS sequence"/>
</dbReference>
<dbReference type="FunFam" id="3.40.50.720:FF:000084">
    <property type="entry name" value="Short-chain dehydrogenase reductase"/>
    <property type="match status" value="1"/>
</dbReference>